<feature type="region of interest" description="Disordered" evidence="1">
    <location>
        <begin position="69"/>
        <end position="100"/>
    </location>
</feature>
<comment type="caution">
    <text evidence="2">The sequence shown here is derived from an EMBL/GenBank/DDBJ whole genome shotgun (WGS) entry which is preliminary data.</text>
</comment>
<reference evidence="2 3" key="1">
    <citation type="submission" date="2019-05" db="EMBL/GenBank/DDBJ databases">
        <title>Another draft genome of Portunus trituberculatus and its Hox gene families provides insights of decapod evolution.</title>
        <authorList>
            <person name="Jeong J.-H."/>
            <person name="Song I."/>
            <person name="Kim S."/>
            <person name="Choi T."/>
            <person name="Kim D."/>
            <person name="Ryu S."/>
            <person name="Kim W."/>
        </authorList>
    </citation>
    <scope>NUCLEOTIDE SEQUENCE [LARGE SCALE GENOMIC DNA]</scope>
    <source>
        <tissue evidence="2">Muscle</tissue>
    </source>
</reference>
<feature type="compositionally biased region" description="Low complexity" evidence="1">
    <location>
        <begin position="80"/>
        <end position="92"/>
    </location>
</feature>
<evidence type="ECO:0000313" key="2">
    <source>
        <dbReference type="EMBL" id="MPC56240.1"/>
    </source>
</evidence>
<protein>
    <submittedName>
        <fullName evidence="2">Uncharacterized protein</fullName>
    </submittedName>
</protein>
<proteinExistence type="predicted"/>
<sequence length="118" mass="13010">MCFDFPLEYRLMSYRFRLSRETRGGDPRPHVLPDIALGSALYLSAKGHTRSTDNVPVCQFIGPEIRSSSLPRFPRDLADDTPSASSASQSPTKNNPPATACFAETTFTHDPSTCPTFL</sequence>
<name>A0A5B7G7L3_PORTR</name>
<dbReference type="EMBL" id="VSRR010013795">
    <property type="protein sequence ID" value="MPC56240.1"/>
    <property type="molecule type" value="Genomic_DNA"/>
</dbReference>
<gene>
    <name evidence="2" type="ORF">E2C01_050193</name>
</gene>
<evidence type="ECO:0000256" key="1">
    <source>
        <dbReference type="SAM" id="MobiDB-lite"/>
    </source>
</evidence>
<dbReference type="Proteomes" id="UP000324222">
    <property type="component" value="Unassembled WGS sequence"/>
</dbReference>
<organism evidence="2 3">
    <name type="scientific">Portunus trituberculatus</name>
    <name type="common">Swimming crab</name>
    <name type="synonym">Neptunus trituberculatus</name>
    <dbReference type="NCBI Taxonomy" id="210409"/>
    <lineage>
        <taxon>Eukaryota</taxon>
        <taxon>Metazoa</taxon>
        <taxon>Ecdysozoa</taxon>
        <taxon>Arthropoda</taxon>
        <taxon>Crustacea</taxon>
        <taxon>Multicrustacea</taxon>
        <taxon>Malacostraca</taxon>
        <taxon>Eumalacostraca</taxon>
        <taxon>Eucarida</taxon>
        <taxon>Decapoda</taxon>
        <taxon>Pleocyemata</taxon>
        <taxon>Brachyura</taxon>
        <taxon>Eubrachyura</taxon>
        <taxon>Portunoidea</taxon>
        <taxon>Portunidae</taxon>
        <taxon>Portuninae</taxon>
        <taxon>Portunus</taxon>
    </lineage>
</organism>
<evidence type="ECO:0000313" key="3">
    <source>
        <dbReference type="Proteomes" id="UP000324222"/>
    </source>
</evidence>
<dbReference type="AlphaFoldDB" id="A0A5B7G7L3"/>
<accession>A0A5B7G7L3</accession>
<keyword evidence="3" id="KW-1185">Reference proteome</keyword>